<dbReference type="PANTHER" id="PTHR30471:SF3">
    <property type="entry name" value="UPF0758 PROTEIN YEES-RELATED"/>
    <property type="match status" value="1"/>
</dbReference>
<gene>
    <name evidence="7" type="ORF">JHT90_04865</name>
</gene>
<dbReference type="GO" id="GO:0008237">
    <property type="term" value="F:metallopeptidase activity"/>
    <property type="evidence" value="ECO:0007669"/>
    <property type="project" value="UniProtKB-KW"/>
</dbReference>
<dbReference type="PANTHER" id="PTHR30471">
    <property type="entry name" value="DNA REPAIR PROTEIN RADC"/>
    <property type="match status" value="1"/>
</dbReference>
<keyword evidence="4" id="KW-0862">Zinc</keyword>
<dbReference type="InterPro" id="IPR037518">
    <property type="entry name" value="MPN"/>
</dbReference>
<dbReference type="GO" id="GO:0046872">
    <property type="term" value="F:metal ion binding"/>
    <property type="evidence" value="ECO:0007669"/>
    <property type="project" value="UniProtKB-KW"/>
</dbReference>
<sequence length="117" mass="13227">MNIKLTDKEKIKVNDPDDLFAIMQRILLRDNKIDQDKEHFWIVGMNQAGLILYIELVSLGGTKSTIVEPMKVFRVAVMKNATRVIAVHNHPAGSMTPSTQDKDITDRLIQVGKILDI</sequence>
<dbReference type="EMBL" id="CP067393">
    <property type="protein sequence ID" value="QQP86572.1"/>
    <property type="molecule type" value="Genomic_DNA"/>
</dbReference>
<evidence type="ECO:0000256" key="4">
    <source>
        <dbReference type="ARBA" id="ARBA00022833"/>
    </source>
</evidence>
<dbReference type="Gene3D" id="3.40.140.10">
    <property type="entry name" value="Cytidine Deaminase, domain 2"/>
    <property type="match status" value="1"/>
</dbReference>
<dbReference type="GO" id="GO:0006508">
    <property type="term" value="P:proteolysis"/>
    <property type="evidence" value="ECO:0007669"/>
    <property type="project" value="UniProtKB-KW"/>
</dbReference>
<dbReference type="KEGG" id="eaz:JHT90_04865"/>
<evidence type="ECO:0000256" key="3">
    <source>
        <dbReference type="ARBA" id="ARBA00022801"/>
    </source>
</evidence>
<keyword evidence="5" id="KW-0482">Metalloprotease</keyword>
<dbReference type="RefSeq" id="WP_201094773.1">
    <property type="nucleotide sequence ID" value="NZ_CP067393.1"/>
</dbReference>
<evidence type="ECO:0000256" key="5">
    <source>
        <dbReference type="ARBA" id="ARBA00023049"/>
    </source>
</evidence>
<dbReference type="AlphaFoldDB" id="A0A974RXW8"/>
<evidence type="ECO:0000256" key="2">
    <source>
        <dbReference type="ARBA" id="ARBA00022723"/>
    </source>
</evidence>
<proteinExistence type="predicted"/>
<evidence type="ECO:0000313" key="7">
    <source>
        <dbReference type="EMBL" id="QQP86572.1"/>
    </source>
</evidence>
<organism evidence="7 8">
    <name type="scientific">Entomomonas asaccharolytica</name>
    <dbReference type="NCBI Taxonomy" id="2785331"/>
    <lineage>
        <taxon>Bacteria</taxon>
        <taxon>Pseudomonadati</taxon>
        <taxon>Pseudomonadota</taxon>
        <taxon>Gammaproteobacteria</taxon>
        <taxon>Pseudomonadales</taxon>
        <taxon>Pseudomonadaceae</taxon>
        <taxon>Entomomonas</taxon>
    </lineage>
</organism>
<reference evidence="7 8" key="1">
    <citation type="submission" date="2021-01" db="EMBL/GenBank/DDBJ databases">
        <title>Entomomonas sp. F2A isolated from a house cricket (Acheta domesticus).</title>
        <authorList>
            <person name="Spergser J."/>
            <person name="Busse H.-J."/>
        </authorList>
    </citation>
    <scope>NUCLEOTIDE SEQUENCE [LARGE SCALE GENOMIC DNA]</scope>
    <source>
        <strain evidence="7 8">F2A</strain>
    </source>
</reference>
<evidence type="ECO:0000313" key="8">
    <source>
        <dbReference type="Proteomes" id="UP000595278"/>
    </source>
</evidence>
<dbReference type="InterPro" id="IPR001405">
    <property type="entry name" value="UPF0758"/>
</dbReference>
<dbReference type="PROSITE" id="PS50249">
    <property type="entry name" value="MPN"/>
    <property type="match status" value="1"/>
</dbReference>
<evidence type="ECO:0000259" key="6">
    <source>
        <dbReference type="PROSITE" id="PS50249"/>
    </source>
</evidence>
<name>A0A974RXW8_9GAMM</name>
<protein>
    <recommendedName>
        <fullName evidence="6">MPN domain-containing protein</fullName>
    </recommendedName>
</protein>
<dbReference type="Proteomes" id="UP000595278">
    <property type="component" value="Chromosome"/>
</dbReference>
<accession>A0A974RXW8</accession>
<feature type="domain" description="MPN" evidence="6">
    <location>
        <begin position="12"/>
        <end position="117"/>
    </location>
</feature>
<keyword evidence="1" id="KW-0645">Protease</keyword>
<dbReference type="InterPro" id="IPR025657">
    <property type="entry name" value="RadC_JAB"/>
</dbReference>
<dbReference type="Pfam" id="PF04002">
    <property type="entry name" value="RadC"/>
    <property type="match status" value="1"/>
</dbReference>
<keyword evidence="3" id="KW-0378">Hydrolase</keyword>
<keyword evidence="8" id="KW-1185">Reference proteome</keyword>
<evidence type="ECO:0000256" key="1">
    <source>
        <dbReference type="ARBA" id="ARBA00022670"/>
    </source>
</evidence>
<keyword evidence="2" id="KW-0479">Metal-binding</keyword>